<keyword evidence="2" id="KW-0175">Coiled coil</keyword>
<dbReference type="Gene3D" id="3.30.420.10">
    <property type="entry name" value="Ribonuclease H-like superfamily/Ribonuclease H"/>
    <property type="match status" value="1"/>
</dbReference>
<feature type="coiled-coil region" evidence="2">
    <location>
        <begin position="49"/>
        <end position="76"/>
    </location>
</feature>
<evidence type="ECO:0000313" key="5">
    <source>
        <dbReference type="EMBL" id="WOA53790.1"/>
    </source>
</evidence>
<dbReference type="GO" id="GO:0003677">
    <property type="term" value="F:DNA binding"/>
    <property type="evidence" value="ECO:0007669"/>
    <property type="project" value="InterPro"/>
</dbReference>
<dbReference type="InterPro" id="IPR025948">
    <property type="entry name" value="HTH-like_dom"/>
</dbReference>
<dbReference type="InterPro" id="IPR002514">
    <property type="entry name" value="Transposase_8"/>
</dbReference>
<dbReference type="GO" id="GO:0004803">
    <property type="term" value="F:transposase activity"/>
    <property type="evidence" value="ECO:0007669"/>
    <property type="project" value="InterPro"/>
</dbReference>
<dbReference type="SUPFAM" id="SSF53098">
    <property type="entry name" value="Ribonuclease H-like"/>
    <property type="match status" value="1"/>
</dbReference>
<evidence type="ECO:0000256" key="2">
    <source>
        <dbReference type="SAM" id="Coils"/>
    </source>
</evidence>
<feature type="domain" description="Integrase catalytic" evidence="4">
    <location>
        <begin position="192"/>
        <end position="360"/>
    </location>
</feature>
<dbReference type="Proteomes" id="UP001304423">
    <property type="component" value="Chromosome"/>
</dbReference>
<evidence type="ECO:0000313" key="6">
    <source>
        <dbReference type="Proteomes" id="UP001304423"/>
    </source>
</evidence>
<dbReference type="GO" id="GO:0015074">
    <property type="term" value="P:DNA integration"/>
    <property type="evidence" value="ECO:0007669"/>
    <property type="project" value="InterPro"/>
</dbReference>
<sequence length="370" mass="43383">MRKARFTEHQIIAVLKSVEAGRTVKDVCREAGISEASYYNWKAKFGGMEASDIKKMKDLEDENRQLKQMFADLSLECRALKDVIEKKPLKPAIKRELVSYLTAQFAMSLRQACRTLSLSRTVFHYQPDTRRDEPVIMALTVAAERYPRYGFKKLFQVLRRQGNIWNHKRVHRIYCLLKLNFRRKGKQRLPVRNPAPLATPEAMNQSWSIDFMHDALVCGRRFRTFNVVDDFNREALAIEIDLNIPAQRVVRVLDRIVANRGYPLKLRMDNGPELVSLTLAQWAESHGVVLEFIKPGKPTQNAFIERFNRTYRTEILDFYLFRTLNEAREITERWLAEYNSERPHESLNNLTPEEYRQMAENPEISKSAWN</sequence>
<dbReference type="GO" id="GO:0006313">
    <property type="term" value="P:DNA transposition"/>
    <property type="evidence" value="ECO:0007669"/>
    <property type="project" value="InterPro"/>
</dbReference>
<dbReference type="InterPro" id="IPR048020">
    <property type="entry name" value="Transpos_IS3"/>
</dbReference>
<reference evidence="5" key="1">
    <citation type="submission" date="2023-10" db="EMBL/GenBank/DDBJ databases">
        <title>Clonality and diversity in the soft rot Dickeya solani phytopathogen.</title>
        <authorList>
            <person name="Pedron J."/>
            <person name="Van Gijsegem F."/>
            <person name="Portier P."/>
            <person name="Taghouti G."/>
        </authorList>
    </citation>
    <scope>NUCLEOTIDE SEQUENCE</scope>
    <source>
        <strain evidence="5">CFBP5647</strain>
    </source>
</reference>
<dbReference type="PROSITE" id="PS50994">
    <property type="entry name" value="INTEGRASE"/>
    <property type="match status" value="1"/>
</dbReference>
<name>A0AAX4F367_9GAMM</name>
<proteinExistence type="inferred from homology"/>
<comment type="similarity">
    <text evidence="1">Belongs to the transposase 8 family.</text>
</comment>
<organism evidence="5 6">
    <name type="scientific">Dickeya solani</name>
    <dbReference type="NCBI Taxonomy" id="1089444"/>
    <lineage>
        <taxon>Bacteria</taxon>
        <taxon>Pseudomonadati</taxon>
        <taxon>Pseudomonadota</taxon>
        <taxon>Gammaproteobacteria</taxon>
        <taxon>Enterobacterales</taxon>
        <taxon>Pectobacteriaceae</taxon>
        <taxon>Dickeya</taxon>
    </lineage>
</organism>
<evidence type="ECO:0000256" key="1">
    <source>
        <dbReference type="ARBA" id="ARBA00009964"/>
    </source>
</evidence>
<dbReference type="InterPro" id="IPR036397">
    <property type="entry name" value="RNaseH_sf"/>
</dbReference>
<dbReference type="InterPro" id="IPR001584">
    <property type="entry name" value="Integrase_cat-core"/>
</dbReference>
<dbReference type="NCBIfam" id="NF033516">
    <property type="entry name" value="transpos_IS3"/>
    <property type="match status" value="1"/>
</dbReference>
<evidence type="ECO:0000256" key="3">
    <source>
        <dbReference type="SAM" id="MobiDB-lite"/>
    </source>
</evidence>
<dbReference type="SUPFAM" id="SSF46689">
    <property type="entry name" value="Homeodomain-like"/>
    <property type="match status" value="1"/>
</dbReference>
<dbReference type="InterPro" id="IPR009057">
    <property type="entry name" value="Homeodomain-like_sf"/>
</dbReference>
<evidence type="ECO:0000259" key="4">
    <source>
        <dbReference type="PROSITE" id="PS50994"/>
    </source>
</evidence>
<dbReference type="InterPro" id="IPR012337">
    <property type="entry name" value="RNaseH-like_sf"/>
</dbReference>
<protein>
    <submittedName>
        <fullName evidence="5">IS3 family transposase</fullName>
    </submittedName>
</protein>
<dbReference type="Pfam" id="PF01527">
    <property type="entry name" value="HTH_Tnp_1"/>
    <property type="match status" value="1"/>
</dbReference>
<dbReference type="PANTHER" id="PTHR47515">
    <property type="entry name" value="LOW CALCIUM RESPONSE LOCUS PROTEIN T"/>
    <property type="match status" value="1"/>
</dbReference>
<dbReference type="Pfam" id="PF13276">
    <property type="entry name" value="HTH_21"/>
    <property type="match status" value="1"/>
</dbReference>
<dbReference type="Pfam" id="PF13683">
    <property type="entry name" value="rve_3"/>
    <property type="match status" value="1"/>
</dbReference>
<dbReference type="AlphaFoldDB" id="A0AAX4F367"/>
<gene>
    <name evidence="5" type="ORF">RXA29_06035</name>
</gene>
<dbReference type="PANTHER" id="PTHR47515:SF3">
    <property type="entry name" value="INTEGRASE CORE DOMAIN PROTEIN"/>
    <property type="match status" value="1"/>
</dbReference>
<dbReference type="EMBL" id="CP136339">
    <property type="protein sequence ID" value="WOA53790.1"/>
    <property type="molecule type" value="Genomic_DNA"/>
</dbReference>
<feature type="region of interest" description="Disordered" evidence="3">
    <location>
        <begin position="344"/>
        <end position="370"/>
    </location>
</feature>
<accession>A0AAX4F367</accession>
<dbReference type="RefSeq" id="WP_316393761.1">
    <property type="nucleotide sequence ID" value="NZ_CP136339.1"/>
</dbReference>